<dbReference type="Proteomes" id="UP000542674">
    <property type="component" value="Unassembled WGS sequence"/>
</dbReference>
<dbReference type="RefSeq" id="WP_184670313.1">
    <property type="nucleotide sequence ID" value="NZ_BAABAI010000026.1"/>
</dbReference>
<sequence length="381" mass="41503">MSPPPPVHPDETARVARIGIDLARRRWCAALDRAFRLPGLPVLDEHDGARRLAVIAHTLACAGRVSGARHYAALAHLALPDDDQVRRITAGVAALPRAGRDRAEPVEPVPRRAPCVHGIGPDTARAVGRAEQALAWLDHTATRSPHADAWARLMSWREARDSARLDGVHAALLEFLRHDLAPSGNHLVFADRVLAPYLTPTAAASTRSPPIDLVDIACRHVHRSPTTPHPHRTALAADLSRHLSGRWLPILGALADQDAAVPAGTASEAERFTRLIAEATAAACHTAVTVLHDLEHLHRRLATRLPTGRLSHLALRDLLTHGLITASGLARRHPMSAKSAHNILDRFLDLGLAVPYDHRRYARAVYNPDLIDLLTRTPEHP</sequence>
<evidence type="ECO:0000313" key="2">
    <source>
        <dbReference type="Proteomes" id="UP000542674"/>
    </source>
</evidence>
<accession>A0A7W7WWR0</accession>
<evidence type="ECO:0000313" key="1">
    <source>
        <dbReference type="EMBL" id="MBB4966361.1"/>
    </source>
</evidence>
<dbReference type="AlphaFoldDB" id="A0A7W7WWR0"/>
<reference evidence="1 2" key="1">
    <citation type="submission" date="2020-08" db="EMBL/GenBank/DDBJ databases">
        <title>Sequencing the genomes of 1000 actinobacteria strains.</title>
        <authorList>
            <person name="Klenk H.-P."/>
        </authorList>
    </citation>
    <scope>NUCLEOTIDE SEQUENCE [LARGE SCALE GENOMIC DNA]</scope>
    <source>
        <strain evidence="1 2">DSM 45084</strain>
    </source>
</reference>
<organism evidence="1 2">
    <name type="scientific">Saccharothrix violaceirubra</name>
    <dbReference type="NCBI Taxonomy" id="413306"/>
    <lineage>
        <taxon>Bacteria</taxon>
        <taxon>Bacillati</taxon>
        <taxon>Actinomycetota</taxon>
        <taxon>Actinomycetes</taxon>
        <taxon>Pseudonocardiales</taxon>
        <taxon>Pseudonocardiaceae</taxon>
        <taxon>Saccharothrix</taxon>
    </lineage>
</organism>
<keyword evidence="2" id="KW-1185">Reference proteome</keyword>
<gene>
    <name evidence="1" type="ORF">F4559_003720</name>
</gene>
<proteinExistence type="predicted"/>
<name>A0A7W7WWR0_9PSEU</name>
<protein>
    <submittedName>
        <fullName evidence="1">Uncharacterized protein</fullName>
    </submittedName>
</protein>
<dbReference type="EMBL" id="JACHJS010000001">
    <property type="protein sequence ID" value="MBB4966361.1"/>
    <property type="molecule type" value="Genomic_DNA"/>
</dbReference>
<comment type="caution">
    <text evidence="1">The sequence shown here is derived from an EMBL/GenBank/DDBJ whole genome shotgun (WGS) entry which is preliminary data.</text>
</comment>